<comment type="caution">
    <text evidence="1">The sequence shown here is derived from an EMBL/GenBank/DDBJ whole genome shotgun (WGS) entry which is preliminary data.</text>
</comment>
<evidence type="ECO:0000313" key="2">
    <source>
        <dbReference type="Proteomes" id="UP000228626"/>
    </source>
</evidence>
<dbReference type="AlphaFoldDB" id="A0A2H0V345"/>
<protein>
    <submittedName>
        <fullName evidence="1">Uncharacterized protein</fullName>
    </submittedName>
</protein>
<dbReference type="Proteomes" id="UP000228626">
    <property type="component" value="Unassembled WGS sequence"/>
</dbReference>
<dbReference type="EMBL" id="PFAR01000005">
    <property type="protein sequence ID" value="PIR93516.1"/>
    <property type="molecule type" value="Genomic_DNA"/>
</dbReference>
<accession>A0A2H0V345</accession>
<name>A0A2H0V345_9BACT</name>
<proteinExistence type="predicted"/>
<reference evidence="2" key="1">
    <citation type="submission" date="2017-09" db="EMBL/GenBank/DDBJ databases">
        <title>Depth-based differentiation of microbial function through sediment-hosted aquifers and enrichment of novel symbionts in the deep terrestrial subsurface.</title>
        <authorList>
            <person name="Probst A.J."/>
            <person name="Ladd B."/>
            <person name="Jarett J.K."/>
            <person name="Geller-Mcgrath D.E."/>
            <person name="Sieber C.M.K."/>
            <person name="Emerson J.B."/>
            <person name="Anantharaman K."/>
            <person name="Thomas B.C."/>
            <person name="Malmstrom R."/>
            <person name="Stieglmeier M."/>
            <person name="Klingl A."/>
            <person name="Woyke T."/>
            <person name="Ryan C.M."/>
            <person name="Banfield J.F."/>
        </authorList>
    </citation>
    <scope>NUCLEOTIDE SEQUENCE [LARGE SCALE GENOMIC DNA]</scope>
</reference>
<evidence type="ECO:0000313" key="1">
    <source>
        <dbReference type="EMBL" id="PIR93516.1"/>
    </source>
</evidence>
<gene>
    <name evidence="1" type="ORF">COT99_00425</name>
</gene>
<organism evidence="1 2">
    <name type="scientific">Candidatus Falkowbacteria bacterium CG10_big_fil_rev_8_21_14_0_10_43_10</name>
    <dbReference type="NCBI Taxonomy" id="1974567"/>
    <lineage>
        <taxon>Bacteria</taxon>
        <taxon>Candidatus Falkowiibacteriota</taxon>
    </lineage>
</organism>
<sequence length="89" mass="9741">MIEGELSFNQQVEVLAGLDPSGFRIDFSGGDVLINPRNIDLILIASDKFGAENIGLSIPGTFTTPQTLEIIQLYRGRLMAFCSLLAIFH</sequence>